<comment type="similarity">
    <text evidence="1">Belongs to the bacterial ribosomal protein bL28 family.</text>
</comment>
<dbReference type="OrthoDB" id="361870at2759"/>
<dbReference type="PANTHER" id="PTHR13528">
    <property type="entry name" value="39S RIBOSOMAL PROTEIN L28, MITOCHONDRIAL"/>
    <property type="match status" value="1"/>
</dbReference>
<organism evidence="6 7">
    <name type="scientific">Lachnellula occidentalis</name>
    <dbReference type="NCBI Taxonomy" id="215460"/>
    <lineage>
        <taxon>Eukaryota</taxon>
        <taxon>Fungi</taxon>
        <taxon>Dikarya</taxon>
        <taxon>Ascomycota</taxon>
        <taxon>Pezizomycotina</taxon>
        <taxon>Leotiomycetes</taxon>
        <taxon>Helotiales</taxon>
        <taxon>Lachnaceae</taxon>
        <taxon>Lachnellula</taxon>
    </lineage>
</organism>
<evidence type="ECO:0000256" key="4">
    <source>
        <dbReference type="ARBA" id="ARBA00035269"/>
    </source>
</evidence>
<dbReference type="Gene3D" id="2.30.170.40">
    <property type="entry name" value="Ribosomal protein L28/L24"/>
    <property type="match status" value="1"/>
</dbReference>
<protein>
    <recommendedName>
        <fullName evidence="4">Large ribosomal subunit protein bL28m</fullName>
    </recommendedName>
</protein>
<dbReference type="PANTHER" id="PTHR13528:SF2">
    <property type="entry name" value="LARGE RIBOSOMAL SUBUNIT PROTEIN BL28M"/>
    <property type="match status" value="1"/>
</dbReference>
<dbReference type="GO" id="GO:0003735">
    <property type="term" value="F:structural constituent of ribosome"/>
    <property type="evidence" value="ECO:0007669"/>
    <property type="project" value="InterPro"/>
</dbReference>
<evidence type="ECO:0000313" key="6">
    <source>
        <dbReference type="EMBL" id="TVY33377.1"/>
    </source>
</evidence>
<reference evidence="6 7" key="1">
    <citation type="submission" date="2018-05" db="EMBL/GenBank/DDBJ databases">
        <title>Genome sequencing and assembly of the regulated plant pathogen Lachnellula willkommii and related sister species for the development of diagnostic species identification markers.</title>
        <authorList>
            <person name="Giroux E."/>
            <person name="Bilodeau G."/>
        </authorList>
    </citation>
    <scope>NUCLEOTIDE SEQUENCE [LARGE SCALE GENOMIC DNA]</scope>
    <source>
        <strain evidence="6 7">CBS 160.35</strain>
    </source>
</reference>
<keyword evidence="3" id="KW-0687">Ribonucleoprotein</keyword>
<dbReference type="InterPro" id="IPR034704">
    <property type="entry name" value="Ribosomal_bL28/bL31-like_sf"/>
</dbReference>
<evidence type="ECO:0000256" key="5">
    <source>
        <dbReference type="ARBA" id="ARBA00037226"/>
    </source>
</evidence>
<dbReference type="SUPFAM" id="SSF143800">
    <property type="entry name" value="L28p-like"/>
    <property type="match status" value="1"/>
</dbReference>
<dbReference type="InterPro" id="IPR037147">
    <property type="entry name" value="Ribosomal_bL28_sf"/>
</dbReference>
<evidence type="ECO:0000313" key="7">
    <source>
        <dbReference type="Proteomes" id="UP000443090"/>
    </source>
</evidence>
<dbReference type="Pfam" id="PF00830">
    <property type="entry name" value="Ribosomal_L28"/>
    <property type="match status" value="1"/>
</dbReference>
<dbReference type="InterPro" id="IPR026569">
    <property type="entry name" value="Ribosomal_bL28"/>
</dbReference>
<accession>A0A8H8REG1</accession>
<keyword evidence="7" id="KW-1185">Reference proteome</keyword>
<dbReference type="FunFam" id="2.30.170.40:FF:000003">
    <property type="entry name" value="54S ribosomal protein L24"/>
    <property type="match status" value="1"/>
</dbReference>
<comment type="caution">
    <text evidence="6">The sequence shown here is derived from an EMBL/GenBank/DDBJ whole genome shotgun (WGS) entry which is preliminary data.</text>
</comment>
<evidence type="ECO:0000256" key="1">
    <source>
        <dbReference type="ARBA" id="ARBA00008760"/>
    </source>
</evidence>
<comment type="function">
    <text evidence="5">Component of the mitochondrial ribosome (mitoribosome), a dedicated translation machinery responsible for the synthesis of mitochondrial genome-encoded proteins, including at least some of the essential transmembrane subunits of the mitochondrial respiratory chain. The mitoribosomes are attached to the mitochondrial inner membrane and translation products are cotranslationally integrated into the membrane.</text>
</comment>
<dbReference type="AlphaFoldDB" id="A0A8H8REG1"/>
<evidence type="ECO:0000256" key="3">
    <source>
        <dbReference type="ARBA" id="ARBA00023274"/>
    </source>
</evidence>
<gene>
    <name evidence="6" type="primary">MRPL24</name>
    <name evidence="6" type="ORF">LOCC1_G008428</name>
</gene>
<evidence type="ECO:0000256" key="2">
    <source>
        <dbReference type="ARBA" id="ARBA00022980"/>
    </source>
</evidence>
<dbReference type="Proteomes" id="UP000443090">
    <property type="component" value="Unassembled WGS sequence"/>
</dbReference>
<proteinExistence type="inferred from homology"/>
<dbReference type="GO" id="GO:0005762">
    <property type="term" value="C:mitochondrial large ribosomal subunit"/>
    <property type="evidence" value="ECO:0007669"/>
    <property type="project" value="TreeGrafter"/>
</dbReference>
<name>A0A8H8REG1_9HELO</name>
<sequence length="354" mass="40740">MPLLPPTHPSLTHLRSFTSTCTLLAKSTKQRLKFEHAAVPPYPYGPSPIYKQSNFGLYGTAKIRYGNMVSEKNEIKTRRHWRPNVHFKRLWSEALEQFVRIRITTQVLRTVDKCGGLDEYLLGEKAQRIKELGMGGWKLRWRIMQTERVKERFRRQREAFGLAPVPADSVAPFASEEVVESFIKEYDAELAKDVEVEIGEGMEGEMVEEEVVGDAFMEEQPARRSSKDSLVHQINITLDTHLEQAFYLELVFCFQHIADKQIYYESKHKLFSQEQEGDKARSLAFDLRNGPYVTCTAIAVIAWTPYRECNVHIVMCICMSGSNRHGRREEEADVQERVDQSADQVVSDLLHAKA</sequence>
<dbReference type="EMBL" id="QGMI01001405">
    <property type="protein sequence ID" value="TVY33377.1"/>
    <property type="molecule type" value="Genomic_DNA"/>
</dbReference>
<keyword evidence="2 6" id="KW-0689">Ribosomal protein</keyword>